<keyword evidence="3" id="KW-1185">Reference proteome</keyword>
<dbReference type="Pfam" id="PF13546">
    <property type="entry name" value="DDE_5"/>
    <property type="match status" value="1"/>
</dbReference>
<dbReference type="OrthoDB" id="4954307at2"/>
<gene>
    <name evidence="2" type="ORF">DLJ59_11230</name>
</gene>
<comment type="caution">
    <text evidence="2">The sequence shown here is derived from an EMBL/GenBank/DDBJ whole genome shotgun (WGS) entry which is preliminary data.</text>
</comment>
<dbReference type="EMBL" id="QGSZ01000182">
    <property type="protein sequence ID" value="RQX03875.1"/>
    <property type="molecule type" value="Genomic_DNA"/>
</dbReference>
<dbReference type="Proteomes" id="UP000282312">
    <property type="component" value="Unassembled WGS sequence"/>
</dbReference>
<dbReference type="InterPro" id="IPR038721">
    <property type="entry name" value="IS701-like_DDE_dom"/>
</dbReference>
<name>A0A3N9WSJ6_9ACTN</name>
<reference evidence="2 3" key="1">
    <citation type="submission" date="2018-05" db="EMBL/GenBank/DDBJ databases">
        <title>Micromonospora from Atacama Desert.</title>
        <authorList>
            <person name="Carro L."/>
            <person name="Goodfellow M."/>
            <person name="Klenk H.-P."/>
        </authorList>
    </citation>
    <scope>NUCLEOTIDE SEQUENCE [LARGE SCALE GENOMIC DNA]</scope>
    <source>
        <strain evidence="2 3">LB39</strain>
    </source>
</reference>
<proteinExistence type="predicted"/>
<feature type="domain" description="Transposase IS701-like DDE" evidence="1">
    <location>
        <begin position="3"/>
        <end position="72"/>
    </location>
</feature>
<evidence type="ECO:0000313" key="3">
    <source>
        <dbReference type="Proteomes" id="UP000282312"/>
    </source>
</evidence>
<dbReference type="RefSeq" id="WP_089020055.1">
    <property type="nucleotide sequence ID" value="NZ_QGSZ01000182.1"/>
</dbReference>
<sequence>MVFATKPQLAQAMLARAMDAGVPARWVTANEAYGQDSKFRTFCDQRRVGYVVAVLRDQQIGLGVHRPRRHPGRTSP</sequence>
<evidence type="ECO:0000313" key="2">
    <source>
        <dbReference type="EMBL" id="RQX03875.1"/>
    </source>
</evidence>
<dbReference type="AlphaFoldDB" id="A0A3N9WSJ6"/>
<protein>
    <recommendedName>
        <fullName evidence="1">Transposase IS701-like DDE domain-containing protein</fullName>
    </recommendedName>
</protein>
<organism evidence="2 3">
    <name type="scientific">Micromonospora inaquosa</name>
    <dbReference type="NCBI Taxonomy" id="2203716"/>
    <lineage>
        <taxon>Bacteria</taxon>
        <taxon>Bacillati</taxon>
        <taxon>Actinomycetota</taxon>
        <taxon>Actinomycetes</taxon>
        <taxon>Micromonosporales</taxon>
        <taxon>Micromonosporaceae</taxon>
        <taxon>Micromonospora</taxon>
    </lineage>
</organism>
<accession>A0A3N9WSJ6</accession>
<evidence type="ECO:0000259" key="1">
    <source>
        <dbReference type="Pfam" id="PF13546"/>
    </source>
</evidence>